<proteinExistence type="predicted"/>
<evidence type="ECO:0000313" key="1">
    <source>
        <dbReference type="EMBL" id="JAD23679.1"/>
    </source>
</evidence>
<dbReference type="EMBL" id="GBRH01274216">
    <property type="protein sequence ID" value="JAD23679.1"/>
    <property type="molecule type" value="Transcribed_RNA"/>
</dbReference>
<reference evidence="1" key="1">
    <citation type="submission" date="2014-09" db="EMBL/GenBank/DDBJ databases">
        <authorList>
            <person name="Magalhaes I.L.F."/>
            <person name="Oliveira U."/>
            <person name="Santos F.R."/>
            <person name="Vidigal T.H.D.A."/>
            <person name="Brescovit A.D."/>
            <person name="Santos A.J."/>
        </authorList>
    </citation>
    <scope>NUCLEOTIDE SEQUENCE</scope>
    <source>
        <tissue evidence="1">Shoot tissue taken approximately 20 cm above the soil surface</tissue>
    </source>
</reference>
<dbReference type="AlphaFoldDB" id="A0A0A8YD13"/>
<name>A0A0A8YD13_ARUDO</name>
<protein>
    <submittedName>
        <fullName evidence="1">Glucose-6-phosphate 1-dehydrogenase, cytoplasmic isoform</fullName>
    </submittedName>
</protein>
<reference evidence="1" key="2">
    <citation type="journal article" date="2015" name="Data Brief">
        <title>Shoot transcriptome of the giant reed, Arundo donax.</title>
        <authorList>
            <person name="Barrero R.A."/>
            <person name="Guerrero F.D."/>
            <person name="Moolhuijzen P."/>
            <person name="Goolsby J.A."/>
            <person name="Tidwell J."/>
            <person name="Bellgard S.E."/>
            <person name="Bellgard M.I."/>
        </authorList>
    </citation>
    <scope>NUCLEOTIDE SEQUENCE</scope>
    <source>
        <tissue evidence="1">Shoot tissue taken approximately 20 cm above the soil surface</tissue>
    </source>
</reference>
<sequence>MGCVTKMSKFLRHMNASSWIRMCHPFHFSKISLSFTKKFAHPVIADNSANIVSLCSYNLKFVLYKNNNTK</sequence>
<accession>A0A0A8YD13</accession>
<organism evidence="1">
    <name type="scientific">Arundo donax</name>
    <name type="common">Giant reed</name>
    <name type="synonym">Donax arundinaceus</name>
    <dbReference type="NCBI Taxonomy" id="35708"/>
    <lineage>
        <taxon>Eukaryota</taxon>
        <taxon>Viridiplantae</taxon>
        <taxon>Streptophyta</taxon>
        <taxon>Embryophyta</taxon>
        <taxon>Tracheophyta</taxon>
        <taxon>Spermatophyta</taxon>
        <taxon>Magnoliopsida</taxon>
        <taxon>Liliopsida</taxon>
        <taxon>Poales</taxon>
        <taxon>Poaceae</taxon>
        <taxon>PACMAD clade</taxon>
        <taxon>Arundinoideae</taxon>
        <taxon>Arundineae</taxon>
        <taxon>Arundo</taxon>
    </lineage>
</organism>